<sequence>MKINNLPGALHSRGESKVKVEVEQWSCRRALGGRCSAARGLRGCGGALQIHFRPAAGSATPVREMLSKVVAEARANGYLRDGDDGWRETAGTPGATWQGISRAVSDAASATAACSVGHPVHATSSATAATTAYAQAFDVRRAIQLHS</sequence>
<keyword evidence="2" id="KW-1185">Reference proteome</keyword>
<gene>
    <name evidence="1" type="ORF">PIBRA_LOCUS6361</name>
</gene>
<proteinExistence type="predicted"/>
<dbReference type="Proteomes" id="UP001152562">
    <property type="component" value="Unassembled WGS sequence"/>
</dbReference>
<accession>A0A9P0TLQ8</accession>
<dbReference type="EMBL" id="CALOZG010000009">
    <property type="protein sequence ID" value="CAH4029625.1"/>
    <property type="molecule type" value="Genomic_DNA"/>
</dbReference>
<evidence type="ECO:0000313" key="2">
    <source>
        <dbReference type="Proteomes" id="UP001152562"/>
    </source>
</evidence>
<organism evidence="1 2">
    <name type="scientific">Pieris brassicae</name>
    <name type="common">White butterfly</name>
    <name type="synonym">Large white butterfly</name>
    <dbReference type="NCBI Taxonomy" id="7116"/>
    <lineage>
        <taxon>Eukaryota</taxon>
        <taxon>Metazoa</taxon>
        <taxon>Ecdysozoa</taxon>
        <taxon>Arthropoda</taxon>
        <taxon>Hexapoda</taxon>
        <taxon>Insecta</taxon>
        <taxon>Pterygota</taxon>
        <taxon>Neoptera</taxon>
        <taxon>Endopterygota</taxon>
        <taxon>Lepidoptera</taxon>
        <taxon>Glossata</taxon>
        <taxon>Ditrysia</taxon>
        <taxon>Papilionoidea</taxon>
        <taxon>Pieridae</taxon>
        <taxon>Pierinae</taxon>
        <taxon>Pieris</taxon>
    </lineage>
</organism>
<evidence type="ECO:0000313" key="1">
    <source>
        <dbReference type="EMBL" id="CAH4029625.1"/>
    </source>
</evidence>
<comment type="caution">
    <text evidence="1">The sequence shown here is derived from an EMBL/GenBank/DDBJ whole genome shotgun (WGS) entry which is preliminary data.</text>
</comment>
<name>A0A9P0TLQ8_PIEBR</name>
<reference evidence="1" key="1">
    <citation type="submission" date="2022-05" db="EMBL/GenBank/DDBJ databases">
        <authorList>
            <person name="Okamura Y."/>
        </authorList>
    </citation>
    <scope>NUCLEOTIDE SEQUENCE</scope>
</reference>
<dbReference type="AlphaFoldDB" id="A0A9P0TLQ8"/>
<protein>
    <submittedName>
        <fullName evidence="1">Uncharacterized protein</fullName>
    </submittedName>
</protein>